<gene>
    <name evidence="1" type="ORF">BDZ85DRAFT_269727</name>
</gene>
<evidence type="ECO:0000313" key="1">
    <source>
        <dbReference type="EMBL" id="KAF2218794.1"/>
    </source>
</evidence>
<dbReference type="OrthoDB" id="10394721at2759"/>
<sequence>MLWTNHSPSQSNITLWPPLAAPLKLFKGGGPPTDITSGRTAEAAGSFEKGSPQLLLSPGWGNWYMTMDSSSDPPTPAAVPRRPSWPVSFSRQCEFEVMIEAMYLAMQRESVGLSVQDFSQLTPPMPLFVRIGCTPKCLWYRIHGHEYLQGRIKQEISEQRKLHENDGGITSRTTTIMKRNIMRELQGIQGCRSHKKLHSLKDLDKMLKEELELVETA</sequence>
<name>A0A6A6FZL9_9PEZI</name>
<evidence type="ECO:0000313" key="2">
    <source>
        <dbReference type="Proteomes" id="UP000799538"/>
    </source>
</evidence>
<accession>A0A6A6FZL9</accession>
<dbReference type="EMBL" id="ML992528">
    <property type="protein sequence ID" value="KAF2218794.1"/>
    <property type="molecule type" value="Genomic_DNA"/>
</dbReference>
<dbReference type="AlphaFoldDB" id="A0A6A6FZL9"/>
<dbReference type="Proteomes" id="UP000799538">
    <property type="component" value="Unassembled WGS sequence"/>
</dbReference>
<reference evidence="2" key="1">
    <citation type="journal article" date="2020" name="Stud. Mycol.">
        <title>101 Dothideomycetes genomes: A test case for predicting lifestyles and emergence of pathogens.</title>
        <authorList>
            <person name="Haridas S."/>
            <person name="Albert R."/>
            <person name="Binder M."/>
            <person name="Bloem J."/>
            <person name="LaButti K."/>
            <person name="Salamov A."/>
            <person name="Andreopoulos B."/>
            <person name="Baker S."/>
            <person name="Barry K."/>
            <person name="Bills G."/>
            <person name="Bluhm B."/>
            <person name="Cannon C."/>
            <person name="Castanera R."/>
            <person name="Culley D."/>
            <person name="Daum C."/>
            <person name="Ezra D."/>
            <person name="Gonzalez J."/>
            <person name="Henrissat B."/>
            <person name="Kuo A."/>
            <person name="Liang C."/>
            <person name="Lipzen A."/>
            <person name="Lutzoni F."/>
            <person name="Magnuson J."/>
            <person name="Mondo S."/>
            <person name="Nolan M."/>
            <person name="Ohm R."/>
            <person name="Pangilinan J."/>
            <person name="Park H.-J."/>
            <person name="Ramirez L."/>
            <person name="Alfaro M."/>
            <person name="Sun H."/>
            <person name="Tritt A."/>
            <person name="Yoshinaga Y."/>
            <person name="Zwiers L.-H."/>
            <person name="Turgeon B."/>
            <person name="Goodwin S."/>
            <person name="Spatafora J."/>
            <person name="Crous P."/>
            <person name="Grigoriev I."/>
        </authorList>
    </citation>
    <scope>NUCLEOTIDE SEQUENCE [LARGE SCALE GENOMIC DNA]</scope>
    <source>
        <strain evidence="2">CECT 20119</strain>
    </source>
</reference>
<protein>
    <submittedName>
        <fullName evidence="1">Uncharacterized protein</fullName>
    </submittedName>
</protein>
<keyword evidence="2" id="KW-1185">Reference proteome</keyword>
<proteinExistence type="predicted"/>
<organism evidence="1 2">
    <name type="scientific">Elsinoe ampelina</name>
    <dbReference type="NCBI Taxonomy" id="302913"/>
    <lineage>
        <taxon>Eukaryota</taxon>
        <taxon>Fungi</taxon>
        <taxon>Dikarya</taxon>
        <taxon>Ascomycota</taxon>
        <taxon>Pezizomycotina</taxon>
        <taxon>Dothideomycetes</taxon>
        <taxon>Dothideomycetidae</taxon>
        <taxon>Myriangiales</taxon>
        <taxon>Elsinoaceae</taxon>
        <taxon>Elsinoe</taxon>
    </lineage>
</organism>